<dbReference type="PANTHER" id="PTHR42855:SF1">
    <property type="entry name" value="ABC TRANSPORTER DOMAIN-CONTAINING PROTEIN"/>
    <property type="match status" value="1"/>
</dbReference>
<dbReference type="EMBL" id="BARS01044736">
    <property type="protein sequence ID" value="GAG39343.1"/>
    <property type="molecule type" value="Genomic_DNA"/>
</dbReference>
<evidence type="ECO:0000313" key="2">
    <source>
        <dbReference type="EMBL" id="GAG39343.1"/>
    </source>
</evidence>
<dbReference type="GO" id="GO:0016887">
    <property type="term" value="F:ATP hydrolysis activity"/>
    <property type="evidence" value="ECO:0007669"/>
    <property type="project" value="InterPro"/>
</dbReference>
<protein>
    <recommendedName>
        <fullName evidence="1">ABC transporter domain-containing protein</fullName>
    </recommendedName>
</protein>
<dbReference type="Gene3D" id="3.40.50.300">
    <property type="entry name" value="P-loop containing nucleotide triphosphate hydrolases"/>
    <property type="match status" value="2"/>
</dbReference>
<dbReference type="InterPro" id="IPR003439">
    <property type="entry name" value="ABC_transporter-like_ATP-bd"/>
</dbReference>
<feature type="domain" description="ABC transporter" evidence="1">
    <location>
        <begin position="156"/>
        <end position="219"/>
    </location>
</feature>
<dbReference type="Pfam" id="PF00005">
    <property type="entry name" value="ABC_tran"/>
    <property type="match status" value="1"/>
</dbReference>
<comment type="caution">
    <text evidence="2">The sequence shown here is derived from an EMBL/GenBank/DDBJ whole genome shotgun (WGS) entry which is preliminary data.</text>
</comment>
<accession>X0XRQ2</accession>
<dbReference type="PANTHER" id="PTHR42855">
    <property type="entry name" value="ABC TRANSPORTER ATP-BINDING SUBUNIT"/>
    <property type="match status" value="1"/>
</dbReference>
<gene>
    <name evidence="2" type="ORF">S01H1_67530</name>
</gene>
<dbReference type="SUPFAM" id="SSF52540">
    <property type="entry name" value="P-loop containing nucleoside triphosphate hydrolases"/>
    <property type="match status" value="1"/>
</dbReference>
<dbReference type="InterPro" id="IPR027417">
    <property type="entry name" value="P-loop_NTPase"/>
</dbReference>
<feature type="non-terminal residue" evidence="2">
    <location>
        <position position="249"/>
    </location>
</feature>
<dbReference type="GO" id="GO:0005524">
    <property type="term" value="F:ATP binding"/>
    <property type="evidence" value="ECO:0007669"/>
    <property type="project" value="InterPro"/>
</dbReference>
<sequence>HLDLEGITWLEETLLGVPFAFLAVSHDRYFLERVTSRVVELNPVYPDGYFSVSGNYSMFLQKRSDFLEAQQAQQVTLTNIVRREVAFLRSHAKARRSKSKSRIDDAYRVQDELRELKQRNDHTAAAGIDFEGTGRRSKKLLAAKQFAKTLGGKLLFKDVSLLLSPETRLGLLGANGSGKTTLIRVLTGDLPPDEGKIDMAENVRIVVFDQKREELPQEVSLRRALAGKNDSVDFRGRNIHISSWAKRFS</sequence>
<dbReference type="InterPro" id="IPR051309">
    <property type="entry name" value="ABCF_ATPase"/>
</dbReference>
<name>X0XRQ2_9ZZZZ</name>
<feature type="non-terminal residue" evidence="2">
    <location>
        <position position="1"/>
    </location>
</feature>
<dbReference type="AlphaFoldDB" id="X0XRQ2"/>
<organism evidence="2">
    <name type="scientific">marine sediment metagenome</name>
    <dbReference type="NCBI Taxonomy" id="412755"/>
    <lineage>
        <taxon>unclassified sequences</taxon>
        <taxon>metagenomes</taxon>
        <taxon>ecological metagenomes</taxon>
    </lineage>
</organism>
<evidence type="ECO:0000259" key="1">
    <source>
        <dbReference type="Pfam" id="PF00005"/>
    </source>
</evidence>
<proteinExistence type="predicted"/>
<reference evidence="2" key="1">
    <citation type="journal article" date="2014" name="Front. Microbiol.">
        <title>High frequency of phylogenetically diverse reductive dehalogenase-homologous genes in deep subseafloor sedimentary metagenomes.</title>
        <authorList>
            <person name="Kawai M."/>
            <person name="Futagami T."/>
            <person name="Toyoda A."/>
            <person name="Takaki Y."/>
            <person name="Nishi S."/>
            <person name="Hori S."/>
            <person name="Arai W."/>
            <person name="Tsubouchi T."/>
            <person name="Morono Y."/>
            <person name="Uchiyama I."/>
            <person name="Ito T."/>
            <person name="Fujiyama A."/>
            <person name="Inagaki F."/>
            <person name="Takami H."/>
        </authorList>
    </citation>
    <scope>NUCLEOTIDE SEQUENCE</scope>
    <source>
        <strain evidence="2">Expedition CK06-06</strain>
    </source>
</reference>